<reference evidence="1" key="1">
    <citation type="submission" date="2020-05" db="EMBL/GenBank/DDBJ databases">
        <title>Mycena genomes resolve the evolution of fungal bioluminescence.</title>
        <authorList>
            <person name="Tsai I.J."/>
        </authorList>
    </citation>
    <scope>NUCLEOTIDE SEQUENCE</scope>
    <source>
        <strain evidence="1">160909Yilan</strain>
    </source>
</reference>
<dbReference type="Proteomes" id="UP000623467">
    <property type="component" value="Unassembled WGS sequence"/>
</dbReference>
<protein>
    <submittedName>
        <fullName evidence="1">Uncharacterized protein</fullName>
    </submittedName>
</protein>
<dbReference type="EMBL" id="JACAZH010000011">
    <property type="protein sequence ID" value="KAF7355749.1"/>
    <property type="molecule type" value="Genomic_DNA"/>
</dbReference>
<evidence type="ECO:0000313" key="2">
    <source>
        <dbReference type="Proteomes" id="UP000623467"/>
    </source>
</evidence>
<comment type="caution">
    <text evidence="1">The sequence shown here is derived from an EMBL/GenBank/DDBJ whole genome shotgun (WGS) entry which is preliminary data.</text>
</comment>
<dbReference type="InterPro" id="IPR032675">
    <property type="entry name" value="LRR_dom_sf"/>
</dbReference>
<organism evidence="1 2">
    <name type="scientific">Mycena sanguinolenta</name>
    <dbReference type="NCBI Taxonomy" id="230812"/>
    <lineage>
        <taxon>Eukaryota</taxon>
        <taxon>Fungi</taxon>
        <taxon>Dikarya</taxon>
        <taxon>Basidiomycota</taxon>
        <taxon>Agaricomycotina</taxon>
        <taxon>Agaricomycetes</taxon>
        <taxon>Agaricomycetidae</taxon>
        <taxon>Agaricales</taxon>
        <taxon>Marasmiineae</taxon>
        <taxon>Mycenaceae</taxon>
        <taxon>Mycena</taxon>
    </lineage>
</organism>
<sequence length="216" mass="24518">MLQCTNMLSLRISSCQMDVSETSHRPAVLPLLHTFEIHFRHFVQATFDRFFAHLALSALKSFKLSLASSQPMRWDMGSFTDFQNRSPNIEKFAVRLQGKRIDAENIVALLHFPTVTGLAIDGSPISDVIVRNLEVNENEPQVLAPNLVELELDATRLSISALQTMIRSRWRDLMNATVDVPRVASLKKVVLNHSTDGLEKLFQPLRDEGFNIRFCQ</sequence>
<dbReference type="OrthoDB" id="2882671at2759"/>
<proteinExistence type="predicted"/>
<name>A0A8H7CYY4_9AGAR</name>
<dbReference type="Gene3D" id="3.80.10.10">
    <property type="entry name" value="Ribonuclease Inhibitor"/>
    <property type="match status" value="1"/>
</dbReference>
<evidence type="ECO:0000313" key="1">
    <source>
        <dbReference type="EMBL" id="KAF7355749.1"/>
    </source>
</evidence>
<dbReference type="AlphaFoldDB" id="A0A8H7CYY4"/>
<gene>
    <name evidence="1" type="ORF">MSAN_01492800</name>
</gene>
<keyword evidence="2" id="KW-1185">Reference proteome</keyword>
<accession>A0A8H7CYY4</accession>